<accession>A0ABU3SW05</accession>
<dbReference type="EMBL" id="JAWDIO010000002">
    <property type="protein sequence ID" value="MDU0354167.1"/>
    <property type="molecule type" value="Genomic_DNA"/>
</dbReference>
<evidence type="ECO:0000259" key="1">
    <source>
        <dbReference type="Pfam" id="PF11967"/>
    </source>
</evidence>
<keyword evidence="3" id="KW-1185">Reference proteome</keyword>
<organism evidence="2 3">
    <name type="scientific">Paraglaciecola aquimarina</name>
    <dbReference type="NCBI Taxonomy" id="1235557"/>
    <lineage>
        <taxon>Bacteria</taxon>
        <taxon>Pseudomonadati</taxon>
        <taxon>Pseudomonadota</taxon>
        <taxon>Gammaproteobacteria</taxon>
        <taxon>Alteromonadales</taxon>
        <taxon>Alteromonadaceae</taxon>
        <taxon>Paraglaciecola</taxon>
    </lineage>
</organism>
<gene>
    <name evidence="2" type="ORF">RS130_09685</name>
</gene>
<comment type="caution">
    <text evidence="2">The sequence shown here is derived from an EMBL/GenBank/DDBJ whole genome shotgun (WGS) entry which is preliminary data.</text>
</comment>
<proteinExistence type="predicted"/>
<evidence type="ECO:0000313" key="3">
    <source>
        <dbReference type="Proteomes" id="UP001247805"/>
    </source>
</evidence>
<dbReference type="Gene3D" id="2.40.50.140">
    <property type="entry name" value="Nucleic acid-binding proteins"/>
    <property type="match status" value="1"/>
</dbReference>
<feature type="domain" description="DNA replication/recombination mediator RecO N-terminal" evidence="1">
    <location>
        <begin position="1"/>
        <end position="54"/>
    </location>
</feature>
<protein>
    <submittedName>
        <fullName evidence="2">Recombination protein O N-terminal domain-containing protein</fullName>
    </submittedName>
</protein>
<dbReference type="InterPro" id="IPR012340">
    <property type="entry name" value="NA-bd_OB-fold"/>
</dbReference>
<name>A0ABU3SW05_9ALTE</name>
<sequence>MDPQQINGFLLHRREYRETSYLTDFFTAELGKISAVVKGVRGSKGDKKVYCNHFSPCCLMSPVSMNCETCINLNQVHQCTV</sequence>
<dbReference type="Proteomes" id="UP001247805">
    <property type="component" value="Unassembled WGS sequence"/>
</dbReference>
<evidence type="ECO:0000313" key="2">
    <source>
        <dbReference type="EMBL" id="MDU0354167.1"/>
    </source>
</evidence>
<dbReference type="RefSeq" id="WP_316025786.1">
    <property type="nucleotide sequence ID" value="NZ_JAWDIO010000002.1"/>
</dbReference>
<dbReference type="InterPro" id="IPR022572">
    <property type="entry name" value="DNA_rep/recomb_RecO_N"/>
</dbReference>
<dbReference type="SUPFAM" id="SSF50249">
    <property type="entry name" value="Nucleic acid-binding proteins"/>
    <property type="match status" value="1"/>
</dbReference>
<reference evidence="2 3" key="1">
    <citation type="submission" date="2023-10" db="EMBL/GenBank/DDBJ databases">
        <title>Glaciecola aquimarina strain GGW-M5 nov., isolated from a coastal seawater.</title>
        <authorList>
            <person name="Bayburt H."/>
            <person name="Kim J.M."/>
            <person name="Choi B.J."/>
            <person name="Jeon C.O."/>
        </authorList>
    </citation>
    <scope>NUCLEOTIDE SEQUENCE [LARGE SCALE GENOMIC DNA]</scope>
    <source>
        <strain evidence="2 3">KCTC 32108</strain>
    </source>
</reference>
<dbReference type="Pfam" id="PF11967">
    <property type="entry name" value="RecO_N"/>
    <property type="match status" value="1"/>
</dbReference>